<organism evidence="1 2">
    <name type="scientific">Marssonina brunnea f. sp. multigermtubi (strain MB_m1)</name>
    <name type="common">Marssonina leaf spot fungus</name>
    <dbReference type="NCBI Taxonomy" id="1072389"/>
    <lineage>
        <taxon>Eukaryota</taxon>
        <taxon>Fungi</taxon>
        <taxon>Dikarya</taxon>
        <taxon>Ascomycota</taxon>
        <taxon>Pezizomycotina</taxon>
        <taxon>Leotiomycetes</taxon>
        <taxon>Helotiales</taxon>
        <taxon>Drepanopezizaceae</taxon>
        <taxon>Drepanopeziza</taxon>
    </lineage>
</organism>
<dbReference type="AlphaFoldDB" id="K1X0N4"/>
<accession>K1X0N4</accession>
<dbReference type="KEGG" id="mbe:MBM_02968"/>
<gene>
    <name evidence="1" type="ORF">MBM_02968</name>
</gene>
<evidence type="ECO:0000313" key="2">
    <source>
        <dbReference type="Proteomes" id="UP000006753"/>
    </source>
</evidence>
<sequence length="408" mass="45705">MGLKGIEREEFLGYRGLVFKVLPNQRTRYERILRDHKKLSYGFKDVDGDGSEVKTEELPLKIDSTVLKVCSNEALHNISERTTTKLEDRASQRSLVNFTLEAQSLPSDKAAKRYQDTLNKIRDLGRSSELVDRTSSHGFIFGHQFRSKVESYPIAIQETNQPHMGYISEVIPTIIASLKSHHLAFTPFFSHDLESHLGLPNGEAVFPDYVATVSGVTPLLTMIKLAHHLSRLAIGITKNKRAAIGSINPGDVTSVSGDSSEDYKPKLSIIAIEIEIENGKALFCSSGSIGTIDPDLGLRHNSTNVLFSLFKAGFQERYKRVTKLIPDINNARALAYIKAKNGTRVLYDHHRIEKMLDTLGHWSVFGISADESASQENLPTLRIEMFDFFPRHISLKVLKSLLKAVHYS</sequence>
<evidence type="ECO:0000313" key="1">
    <source>
        <dbReference type="EMBL" id="EKD18726.1"/>
    </source>
</evidence>
<dbReference type="EMBL" id="JH921432">
    <property type="protein sequence ID" value="EKD18726.1"/>
    <property type="molecule type" value="Genomic_DNA"/>
</dbReference>
<protein>
    <submittedName>
        <fullName evidence="1">Uncharacterized protein</fullName>
    </submittedName>
</protein>
<keyword evidence="2" id="KW-1185">Reference proteome</keyword>
<dbReference type="Proteomes" id="UP000006753">
    <property type="component" value="Unassembled WGS sequence"/>
</dbReference>
<proteinExistence type="predicted"/>
<name>K1X0N4_MARBU</name>
<dbReference type="InParanoid" id="K1X0N4"/>
<dbReference type="HOGENOM" id="CLU_674513_0_0_1"/>
<reference evidence="1 2" key="1">
    <citation type="journal article" date="2012" name="BMC Genomics">
        <title>Sequencing the genome of Marssonina brunnea reveals fungus-poplar co-evolution.</title>
        <authorList>
            <person name="Zhu S."/>
            <person name="Cao Y.-Z."/>
            <person name="Jiang C."/>
            <person name="Tan B.-Y."/>
            <person name="Wang Z."/>
            <person name="Feng S."/>
            <person name="Zhang L."/>
            <person name="Su X.-H."/>
            <person name="Brejova B."/>
            <person name="Vinar T."/>
            <person name="Xu M."/>
            <person name="Wang M.-X."/>
            <person name="Zhang S.-G."/>
            <person name="Huang M.-R."/>
            <person name="Wu R."/>
            <person name="Zhou Y."/>
        </authorList>
    </citation>
    <scope>NUCLEOTIDE SEQUENCE [LARGE SCALE GENOMIC DNA]</scope>
    <source>
        <strain evidence="1 2">MB_m1</strain>
    </source>
</reference>